<accession>A0A328TQ35</accession>
<dbReference type="EMBL" id="LJAM02000210">
    <property type="protein sequence ID" value="RAP71045.1"/>
    <property type="molecule type" value="Genomic_DNA"/>
</dbReference>
<keyword evidence="2" id="KW-1185">Reference proteome</keyword>
<organism evidence="1 2">
    <name type="scientific">Candidatus Erwinia dacicola</name>
    <dbReference type="NCBI Taxonomy" id="252393"/>
    <lineage>
        <taxon>Bacteria</taxon>
        <taxon>Pseudomonadati</taxon>
        <taxon>Pseudomonadota</taxon>
        <taxon>Gammaproteobacteria</taxon>
        <taxon>Enterobacterales</taxon>
        <taxon>Erwiniaceae</taxon>
        <taxon>Erwinia</taxon>
    </lineage>
</organism>
<sequence length="115" mass="12610">MRSLFTAAGHTLQNEVLQLCGGENIFADARMPWPQVSREQVLVRQLLAIVIPGDEAQAQQVAQFWCPQLSATVITINDDLLSRAGPRPILTAQKLCSQLSLAGKPGERKITAMRD</sequence>
<comment type="caution">
    <text evidence="1">The sequence shown here is derived from an EMBL/GenBank/DDBJ whole genome shotgun (WGS) entry which is preliminary data.</text>
</comment>
<dbReference type="AlphaFoldDB" id="A0A328TQ35"/>
<dbReference type="SUPFAM" id="SSF53807">
    <property type="entry name" value="Helical backbone' metal receptor"/>
    <property type="match status" value="1"/>
</dbReference>
<dbReference type="Gene3D" id="3.40.50.1980">
    <property type="entry name" value="Nitrogenase molybdenum iron protein domain"/>
    <property type="match status" value="1"/>
</dbReference>
<name>A0A328TQ35_9GAMM</name>
<reference evidence="1" key="1">
    <citation type="submission" date="2018-04" db="EMBL/GenBank/DDBJ databases">
        <title>Genomes of the Obligate Erwinia dacicola and Facultative Enterobacter sp. OLF Endosymbionts of the Olive Fruit fly, Bactrocera oleae.</title>
        <authorList>
            <person name="Estes A.M."/>
            <person name="Hearn D.J."/>
            <person name="Agarwal S."/>
            <person name="Pierson E.A."/>
            <person name="Dunning-Hotopp J.C."/>
        </authorList>
    </citation>
    <scope>NUCLEOTIDE SEQUENCE [LARGE SCALE GENOMIC DNA]</scope>
    <source>
        <strain evidence="1">Oroville</strain>
    </source>
</reference>
<proteinExistence type="predicted"/>
<evidence type="ECO:0000313" key="2">
    <source>
        <dbReference type="Proteomes" id="UP000244334"/>
    </source>
</evidence>
<gene>
    <name evidence="1" type="ORF">ACZ87_02145</name>
</gene>
<protein>
    <submittedName>
        <fullName evidence="1">Vitamin B12-binding protein</fullName>
    </submittedName>
</protein>
<evidence type="ECO:0000313" key="1">
    <source>
        <dbReference type="EMBL" id="RAP71045.1"/>
    </source>
</evidence>
<dbReference type="Proteomes" id="UP000244334">
    <property type="component" value="Unassembled WGS sequence"/>
</dbReference>